<dbReference type="Gene3D" id="1.10.506.10">
    <property type="entry name" value="GTPase Activation - p120gap, domain 1"/>
    <property type="match status" value="2"/>
</dbReference>
<proteinExistence type="predicted"/>
<feature type="region of interest" description="Disordered" evidence="2">
    <location>
        <begin position="134"/>
        <end position="217"/>
    </location>
</feature>
<dbReference type="SUPFAM" id="SSF48350">
    <property type="entry name" value="GTPase activation domain, GAP"/>
    <property type="match status" value="1"/>
</dbReference>
<sequence>MKSVINEYNQLLSQVSQKTNNSIVPLVELITWVNLHIEDQEQQISVTNLSTDLKDCTLLFATLLLVITQNEKFFQVSQISDPYQRAELFCEIFDTLGFSFDSPSSQQIIDGERYEILIFICKLFLYQRKNKKSKKTKLKEKKKIKNHNQRQIPQNQQQQQLQQNKEEEGQKQEQNLINLKQIETSTQTENKTHKEKKDTKEISFKNQDLQKHDLSIDDPKKTLIKEKEEKQNQPLSPPIEMFAKVGSQMIRSLSNHNQKILDSLLNVAKIVPELSQDTKYLKQELFNLRPISLLKNEELNSTIIFEQTFFKILKSYGHNLFDFELQKLLTRKINQIKIVDEKVMSQFLEEILQILEDNNIISGVLSELEKSIISLVDQFFFSHIFKSRLTNLILKVFLSKNFFTMSMDSSNSDQLYKIIFKSLDQFIPGIVDINLTQQAIKYLFQYSFIEETINESVREKIFAEALKEAFGRSISFIIDRLFGNEFEKEINNFFEDATKGEKRKQLYYDIIFPETRMALKDFLSNKDANNLIFSVESSICKENSKEYSMILFSFLATTGLILPFIKVSIIAEVYKVSTSGALFRSNDVNQKVIHHYIDLIGAEYLKKTLESILTEMQNADYSYEIDSFSISEDEKLEDNLQIVIKYFHQLVQAVFNSVQDAPLEMRVICNYYRELTKLKYPEKVLQTIGGFIFLRFFCPGMVAPYQRGIVKEPINMKLRRGLLLISSAIQALSNGISFSEMRLHMRPFNDLIIDYLPSREKFLFEISNIDGINEKQLFVPYSNRLKLKDLKYTKIRSVHVSKIFKAPENISIPPNEFAMKLLIDCQKYSNWKPKEFRNLYSSIIFNRLNQVNNSVTQRDIIFSPLKEIFEKIKENKKDENKIENENEKNVLLNQPNSPKQTRKKKRKKSISFKF</sequence>
<evidence type="ECO:0000259" key="3">
    <source>
        <dbReference type="PROSITE" id="PS50018"/>
    </source>
</evidence>
<feature type="compositionally biased region" description="Basic and acidic residues" evidence="2">
    <location>
        <begin position="876"/>
        <end position="888"/>
    </location>
</feature>
<evidence type="ECO:0000256" key="1">
    <source>
        <dbReference type="ARBA" id="ARBA00022468"/>
    </source>
</evidence>
<keyword evidence="1" id="KW-0343">GTPase activation</keyword>
<dbReference type="PANTHER" id="PTHR10194">
    <property type="entry name" value="RAS GTPASE-ACTIVATING PROTEINS"/>
    <property type="match status" value="1"/>
</dbReference>
<feature type="domain" description="Ras-GAP" evidence="3">
    <location>
        <begin position="543"/>
        <end position="734"/>
    </location>
</feature>
<dbReference type="InterPro" id="IPR039360">
    <property type="entry name" value="Ras_GTPase"/>
</dbReference>
<comment type="caution">
    <text evidence="5">The sequence shown here is derived from an EMBL/GenBank/DDBJ whole genome shotgun (WGS) entry which is preliminary data.</text>
</comment>
<dbReference type="AlphaFoldDB" id="A0AAV7Y8D9"/>
<accession>A0AAV7Y8D9</accession>
<evidence type="ECO:0000313" key="5">
    <source>
        <dbReference type="EMBL" id="KAJ3426088.1"/>
    </source>
</evidence>
<gene>
    <name evidence="5" type="ORF">M0812_28536</name>
</gene>
<dbReference type="GO" id="GO:0005096">
    <property type="term" value="F:GTPase activator activity"/>
    <property type="evidence" value="ECO:0007669"/>
    <property type="project" value="UniProtKB-KW"/>
</dbReference>
<evidence type="ECO:0000259" key="4">
    <source>
        <dbReference type="PROSITE" id="PS50021"/>
    </source>
</evidence>
<organism evidence="5 6">
    <name type="scientific">Anaeramoeba flamelloides</name>
    <dbReference type="NCBI Taxonomy" id="1746091"/>
    <lineage>
        <taxon>Eukaryota</taxon>
        <taxon>Metamonada</taxon>
        <taxon>Anaeramoebidae</taxon>
        <taxon>Anaeramoeba</taxon>
    </lineage>
</organism>
<dbReference type="Proteomes" id="UP001146793">
    <property type="component" value="Unassembled WGS sequence"/>
</dbReference>
<evidence type="ECO:0000256" key="2">
    <source>
        <dbReference type="SAM" id="MobiDB-lite"/>
    </source>
</evidence>
<dbReference type="InterPro" id="IPR008936">
    <property type="entry name" value="Rho_GTPase_activation_prot"/>
</dbReference>
<dbReference type="SMART" id="SM00323">
    <property type="entry name" value="RasGAP"/>
    <property type="match status" value="1"/>
</dbReference>
<dbReference type="Pfam" id="PF00307">
    <property type="entry name" value="CH"/>
    <property type="match status" value="1"/>
</dbReference>
<dbReference type="PROSITE" id="PS50021">
    <property type="entry name" value="CH"/>
    <property type="match status" value="1"/>
</dbReference>
<feature type="compositionally biased region" description="Basic residues" evidence="2">
    <location>
        <begin position="134"/>
        <end position="148"/>
    </location>
</feature>
<dbReference type="PANTHER" id="PTHR10194:SF60">
    <property type="entry name" value="RAS GTPASE-ACTIVATING PROTEIN RASKOL"/>
    <property type="match status" value="1"/>
</dbReference>
<feature type="compositionally biased region" description="Basic residues" evidence="2">
    <location>
        <begin position="900"/>
        <end position="914"/>
    </location>
</feature>
<feature type="compositionally biased region" description="Basic and acidic residues" evidence="2">
    <location>
        <begin position="190"/>
        <end position="217"/>
    </location>
</feature>
<dbReference type="InterPro" id="IPR036872">
    <property type="entry name" value="CH_dom_sf"/>
</dbReference>
<feature type="region of interest" description="Disordered" evidence="2">
    <location>
        <begin position="876"/>
        <end position="914"/>
    </location>
</feature>
<dbReference type="Gene3D" id="1.10.418.10">
    <property type="entry name" value="Calponin-like domain"/>
    <property type="match status" value="1"/>
</dbReference>
<feature type="domain" description="Calponin-homology (CH)" evidence="4">
    <location>
        <begin position="23"/>
        <end position="128"/>
    </location>
</feature>
<dbReference type="SUPFAM" id="SSF47576">
    <property type="entry name" value="Calponin-homology domain, CH-domain"/>
    <property type="match status" value="1"/>
</dbReference>
<evidence type="ECO:0000313" key="6">
    <source>
        <dbReference type="Proteomes" id="UP001146793"/>
    </source>
</evidence>
<dbReference type="InterPro" id="IPR001715">
    <property type="entry name" value="CH_dom"/>
</dbReference>
<dbReference type="InterPro" id="IPR001936">
    <property type="entry name" value="RasGAP_dom"/>
</dbReference>
<protein>
    <submittedName>
        <fullName evidence="5">Ras gtpase-activating protein</fullName>
    </submittedName>
</protein>
<dbReference type="EMBL" id="JANTQA010000070">
    <property type="protein sequence ID" value="KAJ3426088.1"/>
    <property type="molecule type" value="Genomic_DNA"/>
</dbReference>
<name>A0AAV7Y8D9_9EUKA</name>
<feature type="compositionally biased region" description="Polar residues" evidence="2">
    <location>
        <begin position="176"/>
        <end position="189"/>
    </location>
</feature>
<reference evidence="5" key="1">
    <citation type="submission" date="2022-08" db="EMBL/GenBank/DDBJ databases">
        <title>Novel sulphate-reducing endosymbionts in the free-living metamonad Anaeramoeba.</title>
        <authorList>
            <person name="Jerlstrom-Hultqvist J."/>
            <person name="Cepicka I."/>
            <person name="Gallot-Lavallee L."/>
            <person name="Salas-Leiva D."/>
            <person name="Curtis B.A."/>
            <person name="Zahonova K."/>
            <person name="Pipaliya S."/>
            <person name="Dacks J."/>
            <person name="Roger A.J."/>
        </authorList>
    </citation>
    <scope>NUCLEOTIDE SEQUENCE</scope>
    <source>
        <strain evidence="5">Busselton2</strain>
    </source>
</reference>
<dbReference type="PROSITE" id="PS50018">
    <property type="entry name" value="RAS_GTPASE_ACTIV_2"/>
    <property type="match status" value="1"/>
</dbReference>
<feature type="compositionally biased region" description="Low complexity" evidence="2">
    <location>
        <begin position="149"/>
        <end position="163"/>
    </location>
</feature>
<dbReference type="Pfam" id="PF00616">
    <property type="entry name" value="RasGAP"/>
    <property type="match status" value="1"/>
</dbReference>